<proteinExistence type="predicted"/>
<accession>A0ACD5WCN2</accession>
<protein>
    <submittedName>
        <fullName evidence="1">Uncharacterized protein</fullName>
    </submittedName>
</protein>
<dbReference type="EnsemblPlants" id="AVESA.00010b.r2.4AG0618120.2">
    <property type="protein sequence ID" value="AVESA.00010b.r2.4AG0618120.2.CDS.1"/>
    <property type="gene ID" value="AVESA.00010b.r2.4AG0618120"/>
</dbReference>
<dbReference type="Proteomes" id="UP001732700">
    <property type="component" value="Chromosome 4A"/>
</dbReference>
<evidence type="ECO:0000313" key="2">
    <source>
        <dbReference type="Proteomes" id="UP001732700"/>
    </source>
</evidence>
<keyword evidence="2" id="KW-1185">Reference proteome</keyword>
<name>A0ACD5WCN2_AVESA</name>
<reference evidence="1" key="2">
    <citation type="submission" date="2025-09" db="UniProtKB">
        <authorList>
            <consortium name="EnsemblPlants"/>
        </authorList>
    </citation>
    <scope>IDENTIFICATION</scope>
</reference>
<reference evidence="1" key="1">
    <citation type="submission" date="2021-05" db="EMBL/GenBank/DDBJ databases">
        <authorList>
            <person name="Scholz U."/>
            <person name="Mascher M."/>
            <person name="Fiebig A."/>
        </authorList>
    </citation>
    <scope>NUCLEOTIDE SEQUENCE [LARGE SCALE GENOMIC DNA]</scope>
</reference>
<organism evidence="1 2">
    <name type="scientific">Avena sativa</name>
    <name type="common">Oat</name>
    <dbReference type="NCBI Taxonomy" id="4498"/>
    <lineage>
        <taxon>Eukaryota</taxon>
        <taxon>Viridiplantae</taxon>
        <taxon>Streptophyta</taxon>
        <taxon>Embryophyta</taxon>
        <taxon>Tracheophyta</taxon>
        <taxon>Spermatophyta</taxon>
        <taxon>Magnoliopsida</taxon>
        <taxon>Liliopsida</taxon>
        <taxon>Poales</taxon>
        <taxon>Poaceae</taxon>
        <taxon>BOP clade</taxon>
        <taxon>Pooideae</taxon>
        <taxon>Poodae</taxon>
        <taxon>Poeae</taxon>
        <taxon>Poeae Chloroplast Group 1 (Aveneae type)</taxon>
        <taxon>Aveninae</taxon>
        <taxon>Avena</taxon>
    </lineage>
</organism>
<evidence type="ECO:0000313" key="1">
    <source>
        <dbReference type="EnsemblPlants" id="AVESA.00010b.r2.4AG0618120.2.CDS.1"/>
    </source>
</evidence>
<sequence length="98" mass="11180">MNSRPIVLIFLLLVLIITSQFEWKQQIGEAEASPEATRRRQQALVLREDAVKEKVSSWHFVKLHSLYVSIIGSATVISVCCRINKRVGIWYGGIAHKF</sequence>